<name>A0A5J5GE56_9RHOB</name>
<evidence type="ECO:0000256" key="1">
    <source>
        <dbReference type="SAM" id="SignalP"/>
    </source>
</evidence>
<evidence type="ECO:0000313" key="3">
    <source>
        <dbReference type="Proteomes" id="UP000326554"/>
    </source>
</evidence>
<dbReference type="Proteomes" id="UP000326554">
    <property type="component" value="Unassembled WGS sequence"/>
</dbReference>
<feature type="signal peptide" evidence="1">
    <location>
        <begin position="1"/>
        <end position="19"/>
    </location>
</feature>
<evidence type="ECO:0000313" key="2">
    <source>
        <dbReference type="EMBL" id="KAA9006043.1"/>
    </source>
</evidence>
<feature type="chain" id="PRO_5023812987" description="Lipoprotein" evidence="1">
    <location>
        <begin position="20"/>
        <end position="136"/>
    </location>
</feature>
<proteinExistence type="predicted"/>
<keyword evidence="1" id="KW-0732">Signal</keyword>
<accession>A0A5J5GE56</accession>
<protein>
    <recommendedName>
        <fullName evidence="4">Lipoprotein</fullName>
    </recommendedName>
</protein>
<dbReference type="EMBL" id="VYQE01000005">
    <property type="protein sequence ID" value="KAA9006043.1"/>
    <property type="molecule type" value="Genomic_DNA"/>
</dbReference>
<evidence type="ECO:0008006" key="4">
    <source>
        <dbReference type="Google" id="ProtNLM"/>
    </source>
</evidence>
<comment type="caution">
    <text evidence="2">The sequence shown here is derived from an EMBL/GenBank/DDBJ whole genome shotgun (WGS) entry which is preliminary data.</text>
</comment>
<dbReference type="AlphaFoldDB" id="A0A5J5GE56"/>
<organism evidence="2 3">
    <name type="scientific">Histidinibacterium aquaticum</name>
    <dbReference type="NCBI Taxonomy" id="2613962"/>
    <lineage>
        <taxon>Bacteria</taxon>
        <taxon>Pseudomonadati</taxon>
        <taxon>Pseudomonadota</taxon>
        <taxon>Alphaproteobacteria</taxon>
        <taxon>Rhodobacterales</taxon>
        <taxon>Paracoccaceae</taxon>
        <taxon>Histidinibacterium</taxon>
    </lineage>
</organism>
<keyword evidence="3" id="KW-1185">Reference proteome</keyword>
<sequence length="136" mass="14320">MRSIAVAAAAALLALGACEITPTGDTRPDTRFSASSRQLFQDTYQEIPFAQGAVYVIAPDGTSDTMATYRLVPCGGGDRICGDSLHGSAGQVTRGAEFFEVRGAYPGRTFRLSPGGDGYMLQGNLAVPVAWDHDES</sequence>
<dbReference type="RefSeq" id="WP_150446295.1">
    <property type="nucleotide sequence ID" value="NZ_VYQE01000005.1"/>
</dbReference>
<gene>
    <name evidence="2" type="ORF">F3S47_15945</name>
</gene>
<reference evidence="2 3" key="1">
    <citation type="submission" date="2019-09" db="EMBL/GenBank/DDBJ databases">
        <authorList>
            <person name="Park J.-S."/>
            <person name="Choi H.-J."/>
        </authorList>
    </citation>
    <scope>NUCLEOTIDE SEQUENCE [LARGE SCALE GENOMIC DNA]</scope>
    <source>
        <strain evidence="2 3">176SS1-4</strain>
    </source>
</reference>
<dbReference type="PROSITE" id="PS51257">
    <property type="entry name" value="PROKAR_LIPOPROTEIN"/>
    <property type="match status" value="1"/>
</dbReference>